<dbReference type="AlphaFoldDB" id="A0A166U7Z3"/>
<sequence>MTPNPAAVILAHDLHATELFKLDSRYRDKTERQVLAFNGTSLKVASHDPLAKEYKSLNSVSVPLGTYF</sequence>
<proteinExistence type="predicted"/>
<keyword evidence="2" id="KW-1185">Reference proteome</keyword>
<name>A0A166U7Z3_9AGAM</name>
<organism evidence="1 2">
    <name type="scientific">Athelia psychrophila</name>
    <dbReference type="NCBI Taxonomy" id="1759441"/>
    <lineage>
        <taxon>Eukaryota</taxon>
        <taxon>Fungi</taxon>
        <taxon>Dikarya</taxon>
        <taxon>Basidiomycota</taxon>
        <taxon>Agaricomycotina</taxon>
        <taxon>Agaricomycetes</taxon>
        <taxon>Agaricomycetidae</taxon>
        <taxon>Atheliales</taxon>
        <taxon>Atheliaceae</taxon>
        <taxon>Athelia</taxon>
    </lineage>
</organism>
<evidence type="ECO:0000313" key="2">
    <source>
        <dbReference type="Proteomes" id="UP000076532"/>
    </source>
</evidence>
<accession>A0A166U7Z3</accession>
<dbReference type="EMBL" id="KV417489">
    <property type="protein sequence ID" value="KZP31414.1"/>
    <property type="molecule type" value="Genomic_DNA"/>
</dbReference>
<dbReference type="Proteomes" id="UP000076532">
    <property type="component" value="Unassembled WGS sequence"/>
</dbReference>
<dbReference type="OrthoDB" id="2774821at2759"/>
<gene>
    <name evidence="1" type="ORF">FIBSPDRAFT_944949</name>
</gene>
<protein>
    <submittedName>
        <fullName evidence="1">Uncharacterized protein</fullName>
    </submittedName>
</protein>
<reference evidence="1 2" key="1">
    <citation type="journal article" date="2016" name="Mol. Biol. Evol.">
        <title>Comparative Genomics of Early-Diverging Mushroom-Forming Fungi Provides Insights into the Origins of Lignocellulose Decay Capabilities.</title>
        <authorList>
            <person name="Nagy L.G."/>
            <person name="Riley R."/>
            <person name="Tritt A."/>
            <person name="Adam C."/>
            <person name="Daum C."/>
            <person name="Floudas D."/>
            <person name="Sun H."/>
            <person name="Yadav J.S."/>
            <person name="Pangilinan J."/>
            <person name="Larsson K.H."/>
            <person name="Matsuura K."/>
            <person name="Barry K."/>
            <person name="Labutti K."/>
            <person name="Kuo R."/>
            <person name="Ohm R.A."/>
            <person name="Bhattacharya S.S."/>
            <person name="Shirouzu T."/>
            <person name="Yoshinaga Y."/>
            <person name="Martin F.M."/>
            <person name="Grigoriev I.V."/>
            <person name="Hibbett D.S."/>
        </authorList>
    </citation>
    <scope>NUCLEOTIDE SEQUENCE [LARGE SCALE GENOMIC DNA]</scope>
    <source>
        <strain evidence="1 2">CBS 109695</strain>
    </source>
</reference>
<evidence type="ECO:0000313" key="1">
    <source>
        <dbReference type="EMBL" id="KZP31414.1"/>
    </source>
</evidence>